<reference evidence="2" key="2">
    <citation type="submission" date="2023-07" db="EMBL/GenBank/DDBJ databases">
        <authorList>
            <consortium name="Lawrence Berkeley National Laboratory"/>
            <person name="Haridas S."/>
            <person name="Hensen N."/>
            <person name="Bonometti L."/>
            <person name="Westerberg I."/>
            <person name="Brannstrom I.O."/>
            <person name="Guillou S."/>
            <person name="Cros-Aarteil S."/>
            <person name="Calhoun S."/>
            <person name="Kuo A."/>
            <person name="Mondo S."/>
            <person name="Pangilinan J."/>
            <person name="Riley R."/>
            <person name="LaButti K."/>
            <person name="Andreopoulos B."/>
            <person name="Lipzen A."/>
            <person name="Chen C."/>
            <person name="Yanf M."/>
            <person name="Daum C."/>
            <person name="Ng V."/>
            <person name="Clum A."/>
            <person name="Steindorff A."/>
            <person name="Ohm R."/>
            <person name="Martin F."/>
            <person name="Silar P."/>
            <person name="Natvig D."/>
            <person name="Lalanne C."/>
            <person name="Gautier V."/>
            <person name="Ament-velasquez S.L."/>
            <person name="Kruys A."/>
            <person name="Hutchinson M.I."/>
            <person name="Powell A.J."/>
            <person name="Barry K."/>
            <person name="Miller A.N."/>
            <person name="Grigoriev I.V."/>
            <person name="Debuchy R."/>
            <person name="Gladieux P."/>
            <person name="Thoren M.H."/>
            <person name="Johannesson H."/>
        </authorList>
    </citation>
    <scope>NUCLEOTIDE SEQUENCE</scope>
    <source>
        <strain evidence="2">FGSC 1904</strain>
    </source>
</reference>
<evidence type="ECO:0000256" key="1">
    <source>
        <dbReference type="SAM" id="SignalP"/>
    </source>
</evidence>
<comment type="caution">
    <text evidence="2">The sequence shown here is derived from an EMBL/GenBank/DDBJ whole genome shotgun (WGS) entry which is preliminary data.</text>
</comment>
<name>A0AAE0U5Q9_SORBR</name>
<gene>
    <name evidence="2" type="ORF">B0T20DRAFT_423678</name>
</gene>
<sequence>MGTRNTKAVFFLITSLLILGVALSNATASFLVPLLIPKNWRMVGVVGLQFAPPPSGSCGFVNGLSSYLSGVQWRWNRARGVSFEPSVSGS</sequence>
<organism evidence="2 3">
    <name type="scientific">Sordaria brevicollis</name>
    <dbReference type="NCBI Taxonomy" id="83679"/>
    <lineage>
        <taxon>Eukaryota</taxon>
        <taxon>Fungi</taxon>
        <taxon>Dikarya</taxon>
        <taxon>Ascomycota</taxon>
        <taxon>Pezizomycotina</taxon>
        <taxon>Sordariomycetes</taxon>
        <taxon>Sordariomycetidae</taxon>
        <taxon>Sordariales</taxon>
        <taxon>Sordariaceae</taxon>
        <taxon>Sordaria</taxon>
    </lineage>
</organism>
<evidence type="ECO:0000313" key="2">
    <source>
        <dbReference type="EMBL" id="KAK3391419.1"/>
    </source>
</evidence>
<dbReference type="EMBL" id="JAUTDP010000013">
    <property type="protein sequence ID" value="KAK3391419.1"/>
    <property type="molecule type" value="Genomic_DNA"/>
</dbReference>
<protein>
    <submittedName>
        <fullName evidence="2">Uncharacterized protein</fullName>
    </submittedName>
</protein>
<evidence type="ECO:0000313" key="3">
    <source>
        <dbReference type="Proteomes" id="UP001281003"/>
    </source>
</evidence>
<feature type="chain" id="PRO_5041969986" evidence="1">
    <location>
        <begin position="25"/>
        <end position="90"/>
    </location>
</feature>
<keyword evidence="3" id="KW-1185">Reference proteome</keyword>
<feature type="signal peptide" evidence="1">
    <location>
        <begin position="1"/>
        <end position="24"/>
    </location>
</feature>
<reference evidence="2" key="1">
    <citation type="journal article" date="2023" name="Mol. Phylogenet. Evol.">
        <title>Genome-scale phylogeny and comparative genomics of the fungal order Sordariales.</title>
        <authorList>
            <person name="Hensen N."/>
            <person name="Bonometti L."/>
            <person name="Westerberg I."/>
            <person name="Brannstrom I.O."/>
            <person name="Guillou S."/>
            <person name="Cros-Aarteil S."/>
            <person name="Calhoun S."/>
            <person name="Haridas S."/>
            <person name="Kuo A."/>
            <person name="Mondo S."/>
            <person name="Pangilinan J."/>
            <person name="Riley R."/>
            <person name="LaButti K."/>
            <person name="Andreopoulos B."/>
            <person name="Lipzen A."/>
            <person name="Chen C."/>
            <person name="Yan M."/>
            <person name="Daum C."/>
            <person name="Ng V."/>
            <person name="Clum A."/>
            <person name="Steindorff A."/>
            <person name="Ohm R.A."/>
            <person name="Martin F."/>
            <person name="Silar P."/>
            <person name="Natvig D.O."/>
            <person name="Lalanne C."/>
            <person name="Gautier V."/>
            <person name="Ament-Velasquez S.L."/>
            <person name="Kruys A."/>
            <person name="Hutchinson M.I."/>
            <person name="Powell A.J."/>
            <person name="Barry K."/>
            <person name="Miller A.N."/>
            <person name="Grigoriev I.V."/>
            <person name="Debuchy R."/>
            <person name="Gladieux P."/>
            <person name="Hiltunen Thoren M."/>
            <person name="Johannesson H."/>
        </authorList>
    </citation>
    <scope>NUCLEOTIDE SEQUENCE</scope>
    <source>
        <strain evidence="2">FGSC 1904</strain>
    </source>
</reference>
<dbReference type="AlphaFoldDB" id="A0AAE0U5Q9"/>
<proteinExistence type="predicted"/>
<keyword evidence="1" id="KW-0732">Signal</keyword>
<accession>A0AAE0U5Q9</accession>
<dbReference type="Proteomes" id="UP001281003">
    <property type="component" value="Unassembled WGS sequence"/>
</dbReference>